<dbReference type="NCBIfam" id="NF007922">
    <property type="entry name" value="PRK10637.1"/>
    <property type="match status" value="1"/>
</dbReference>
<evidence type="ECO:0000256" key="3">
    <source>
        <dbReference type="ARBA" id="ARBA00022573"/>
    </source>
</evidence>
<dbReference type="RefSeq" id="WP_340332082.1">
    <property type="nucleotide sequence ID" value="NZ_JAZHOF010000011.1"/>
</dbReference>
<evidence type="ECO:0000256" key="7">
    <source>
        <dbReference type="ARBA" id="ARBA00023002"/>
    </source>
</evidence>
<evidence type="ECO:0000256" key="8">
    <source>
        <dbReference type="ARBA" id="ARBA00023027"/>
    </source>
</evidence>
<dbReference type="InterPro" id="IPR006367">
    <property type="entry name" value="Sirohaem_synthase_N"/>
</dbReference>
<dbReference type="GO" id="GO:0051266">
    <property type="term" value="F:sirohydrochlorin ferrochelatase activity"/>
    <property type="evidence" value="ECO:0007669"/>
    <property type="project" value="UniProtKB-EC"/>
</dbReference>
<dbReference type="PANTHER" id="PTHR45790">
    <property type="entry name" value="SIROHEME SYNTHASE-RELATED"/>
    <property type="match status" value="1"/>
</dbReference>
<dbReference type="Pfam" id="PF10414">
    <property type="entry name" value="CysG_dimeriser"/>
    <property type="match status" value="1"/>
</dbReference>
<dbReference type="Pfam" id="PF00590">
    <property type="entry name" value="TP_methylase"/>
    <property type="match status" value="1"/>
</dbReference>
<evidence type="ECO:0000256" key="14">
    <source>
        <dbReference type="PIRSR" id="PIRSR036426-1"/>
    </source>
</evidence>
<comment type="pathway">
    <text evidence="1">Porphyrin-containing compound metabolism; siroheme biosynthesis; sirohydrochlorin from precorrin-2: step 1/1.</text>
</comment>
<keyword evidence="4 18" id="KW-0489">Methyltransferase</keyword>
<keyword evidence="8" id="KW-0520">NAD</keyword>
<dbReference type="InterPro" id="IPR050161">
    <property type="entry name" value="Siro_Cobalamin_biosynth"/>
</dbReference>
<name>A0AAW9S466_9HYPH</name>
<dbReference type="GO" id="GO:0032259">
    <property type="term" value="P:methylation"/>
    <property type="evidence" value="ECO:0007669"/>
    <property type="project" value="UniProtKB-KW"/>
</dbReference>
<dbReference type="InterPro" id="IPR037115">
    <property type="entry name" value="Sirohaem_synt_dimer_dom_sf"/>
</dbReference>
<dbReference type="GO" id="GO:0019354">
    <property type="term" value="P:siroheme biosynthetic process"/>
    <property type="evidence" value="ECO:0007669"/>
    <property type="project" value="InterPro"/>
</dbReference>
<evidence type="ECO:0000256" key="10">
    <source>
        <dbReference type="ARBA" id="ARBA00023244"/>
    </source>
</evidence>
<reference evidence="18 19" key="1">
    <citation type="submission" date="2024-02" db="EMBL/GenBank/DDBJ databases">
        <title>Genome analysis and characterization of Microbaculum marinisediminis sp. nov., isolated from marine sediment.</title>
        <authorList>
            <person name="Du Z.-J."/>
            <person name="Ye Y.-Q."/>
            <person name="Zhang Z.-R."/>
            <person name="Yuan S.-M."/>
            <person name="Zhang X.-Y."/>
        </authorList>
    </citation>
    <scope>NUCLEOTIDE SEQUENCE [LARGE SCALE GENOMIC DNA]</scope>
    <source>
        <strain evidence="18 19">SDUM1044001</strain>
    </source>
</reference>
<keyword evidence="3" id="KW-0169">Cobalamin biosynthesis</keyword>
<feature type="active site" description="Proton donor" evidence="14">
    <location>
        <position position="275"/>
    </location>
</feature>
<dbReference type="InterPro" id="IPR036291">
    <property type="entry name" value="NAD(P)-bd_dom_sf"/>
</dbReference>
<evidence type="ECO:0000256" key="13">
    <source>
        <dbReference type="ARBA" id="ARBA00047561"/>
    </source>
</evidence>
<dbReference type="SUPFAM" id="SSF53790">
    <property type="entry name" value="Tetrapyrrole methylase"/>
    <property type="match status" value="1"/>
</dbReference>
<feature type="active site" description="Proton acceptor" evidence="14">
    <location>
        <position position="253"/>
    </location>
</feature>
<feature type="domain" description="Siroheme synthase central" evidence="17">
    <location>
        <begin position="124"/>
        <end position="148"/>
    </location>
</feature>
<dbReference type="CDD" id="cd11642">
    <property type="entry name" value="SUMT"/>
    <property type="match status" value="1"/>
</dbReference>
<gene>
    <name evidence="18" type="primary">cysG</name>
    <name evidence="18" type="ORF">V3328_23085</name>
</gene>
<evidence type="ECO:0000313" key="18">
    <source>
        <dbReference type="EMBL" id="MEJ8574386.1"/>
    </source>
</evidence>
<dbReference type="NCBIfam" id="TIGR01469">
    <property type="entry name" value="cobA_cysG_Cterm"/>
    <property type="match status" value="1"/>
</dbReference>
<evidence type="ECO:0000256" key="12">
    <source>
        <dbReference type="ARBA" id="ARBA00025705"/>
    </source>
</evidence>
<accession>A0AAW9S466</accession>
<dbReference type="Proteomes" id="UP001378188">
    <property type="component" value="Unassembled WGS sequence"/>
</dbReference>
<comment type="similarity">
    <text evidence="2">Belongs to the precorrin methyltransferase family.</text>
</comment>
<dbReference type="NCBIfam" id="TIGR01470">
    <property type="entry name" value="cysG_Nterm"/>
    <property type="match status" value="1"/>
</dbReference>
<keyword evidence="19" id="KW-1185">Reference proteome</keyword>
<dbReference type="PIRSF" id="PIRSF036426">
    <property type="entry name" value="Sirohaem_synth"/>
    <property type="match status" value="1"/>
</dbReference>
<dbReference type="EMBL" id="JAZHOF010000011">
    <property type="protein sequence ID" value="MEJ8574386.1"/>
    <property type="molecule type" value="Genomic_DNA"/>
</dbReference>
<dbReference type="AlphaFoldDB" id="A0AAW9S466"/>
<dbReference type="InterPro" id="IPR014776">
    <property type="entry name" value="4pyrrole_Mease_sub2"/>
</dbReference>
<evidence type="ECO:0000256" key="2">
    <source>
        <dbReference type="ARBA" id="ARBA00005879"/>
    </source>
</evidence>
<dbReference type="FunFam" id="3.40.1010.10:FF:000001">
    <property type="entry name" value="Siroheme synthase"/>
    <property type="match status" value="1"/>
</dbReference>
<evidence type="ECO:0000256" key="11">
    <source>
        <dbReference type="ARBA" id="ARBA00023268"/>
    </source>
</evidence>
<dbReference type="PROSITE" id="PS00839">
    <property type="entry name" value="SUMT_1"/>
    <property type="match status" value="1"/>
</dbReference>
<evidence type="ECO:0000313" key="19">
    <source>
        <dbReference type="Proteomes" id="UP001378188"/>
    </source>
</evidence>
<keyword evidence="7 18" id="KW-0560">Oxidoreductase</keyword>
<dbReference type="InterPro" id="IPR019478">
    <property type="entry name" value="Sirohaem_synthase_dimer_dom"/>
</dbReference>
<evidence type="ECO:0000256" key="4">
    <source>
        <dbReference type="ARBA" id="ARBA00022603"/>
    </source>
</evidence>
<evidence type="ECO:0000256" key="6">
    <source>
        <dbReference type="ARBA" id="ARBA00022691"/>
    </source>
</evidence>
<evidence type="ECO:0000259" key="17">
    <source>
        <dbReference type="Pfam" id="PF14824"/>
    </source>
</evidence>
<dbReference type="Gene3D" id="1.10.8.210">
    <property type="entry name" value="Sirohaem synthase, dimerisation domain"/>
    <property type="match status" value="1"/>
</dbReference>
<dbReference type="EC" id="1.3.1.76" evidence="18"/>
<dbReference type="NCBIfam" id="NF004790">
    <property type="entry name" value="PRK06136.1"/>
    <property type="match status" value="1"/>
</dbReference>
<dbReference type="InterPro" id="IPR003043">
    <property type="entry name" value="Uropor_MeTrfase_CS"/>
</dbReference>
<evidence type="ECO:0000256" key="1">
    <source>
        <dbReference type="ARBA" id="ARBA00005010"/>
    </source>
</evidence>
<comment type="catalytic activity">
    <reaction evidence="13">
        <text>precorrin-2 + NAD(+) = sirohydrochlorin + NADH + 2 H(+)</text>
        <dbReference type="Rhea" id="RHEA:15613"/>
        <dbReference type="ChEBI" id="CHEBI:15378"/>
        <dbReference type="ChEBI" id="CHEBI:57540"/>
        <dbReference type="ChEBI" id="CHEBI:57945"/>
        <dbReference type="ChEBI" id="CHEBI:58351"/>
        <dbReference type="ChEBI" id="CHEBI:58827"/>
        <dbReference type="EC" id="1.3.1.76"/>
    </reaction>
</comment>
<dbReference type="SUPFAM" id="SSF75615">
    <property type="entry name" value="Siroheme synthase middle domains-like"/>
    <property type="match status" value="1"/>
</dbReference>
<dbReference type="GO" id="GO:0009236">
    <property type="term" value="P:cobalamin biosynthetic process"/>
    <property type="evidence" value="ECO:0007669"/>
    <property type="project" value="UniProtKB-KW"/>
</dbReference>
<feature type="domain" description="Sirohaem synthase dimerisation" evidence="16">
    <location>
        <begin position="154"/>
        <end position="204"/>
    </location>
</feature>
<dbReference type="PANTHER" id="PTHR45790:SF3">
    <property type="entry name" value="S-ADENOSYL-L-METHIONINE-DEPENDENT UROPORPHYRINOGEN III METHYLTRANSFERASE, CHLOROPLASTIC"/>
    <property type="match status" value="1"/>
</dbReference>
<evidence type="ECO:0000259" key="15">
    <source>
        <dbReference type="Pfam" id="PF00590"/>
    </source>
</evidence>
<dbReference type="EC" id="4.99.1.4" evidence="18"/>
<keyword evidence="11" id="KW-0511">Multifunctional enzyme</keyword>
<dbReference type="SUPFAM" id="SSF51735">
    <property type="entry name" value="NAD(P)-binding Rossmann-fold domains"/>
    <property type="match status" value="1"/>
</dbReference>
<dbReference type="Pfam" id="PF13241">
    <property type="entry name" value="NAD_binding_7"/>
    <property type="match status" value="1"/>
</dbReference>
<evidence type="ECO:0000259" key="16">
    <source>
        <dbReference type="Pfam" id="PF10414"/>
    </source>
</evidence>
<protein>
    <submittedName>
        <fullName evidence="18">Siroheme synthase CysG</fullName>
        <ecNumber evidence="18">1.3.1.76</ecNumber>
        <ecNumber evidence="18">2.1.1.107</ecNumber>
        <ecNumber evidence="18">4.99.1.4</ecNumber>
    </submittedName>
</protein>
<dbReference type="Gene3D" id="3.30.950.10">
    <property type="entry name" value="Methyltransferase, Cobalt-precorrin-4 Transmethylase, Domain 2"/>
    <property type="match status" value="1"/>
</dbReference>
<keyword evidence="5 18" id="KW-0808">Transferase</keyword>
<keyword evidence="6" id="KW-0949">S-adenosyl-L-methionine</keyword>
<dbReference type="EC" id="2.1.1.107" evidence="18"/>
<organism evidence="18 19">
    <name type="scientific">Microbaculum marinum</name>
    <dbReference type="NCBI Taxonomy" id="1764581"/>
    <lineage>
        <taxon>Bacteria</taxon>
        <taxon>Pseudomonadati</taxon>
        <taxon>Pseudomonadota</taxon>
        <taxon>Alphaproteobacteria</taxon>
        <taxon>Hyphomicrobiales</taxon>
        <taxon>Tepidamorphaceae</taxon>
        <taxon>Microbaculum</taxon>
    </lineage>
</organism>
<dbReference type="GO" id="GO:0004851">
    <property type="term" value="F:uroporphyrin-III C-methyltransferase activity"/>
    <property type="evidence" value="ECO:0007669"/>
    <property type="project" value="UniProtKB-EC"/>
</dbReference>
<dbReference type="Gene3D" id="3.30.160.110">
    <property type="entry name" value="Siroheme synthase, domain 2"/>
    <property type="match status" value="1"/>
</dbReference>
<dbReference type="InterPro" id="IPR006366">
    <property type="entry name" value="CobA/CysG_C"/>
</dbReference>
<keyword evidence="9 18" id="KW-0456">Lyase</keyword>
<dbReference type="Gene3D" id="3.40.50.720">
    <property type="entry name" value="NAD(P)-binding Rossmann-like Domain"/>
    <property type="match status" value="1"/>
</dbReference>
<sequence length="472" mass="49239">MGALKTFPVSTIVDGRRVVVAGNGEAASAKLRLLAKTSAEVHVFADSPEPTLARTAESAGYPVHTRLPGADDFRGAALAFIATEIESVDRELGAMARAAGVTVNVVDRPELCDVLTPAFVDRAPVTIAISTEGAAPVLAGILRARIEEILTPGTGLLAGLAGELRGRVADLLPPGARRLAFWRSYFTDEGIAAAATRGSADVRRRAVRLMEAARSGDARTGFVWLVGAGPGAADLLTLRARRVLAEADVVVYDALVDNDVLDVVRRDARRIDVGKRKGRAPVGQDRINDILIEEAAAGHTVVRLKSGDPMIYGRAGEEIAALRRAGIEHAVVPGITAALGAAAETATPLTHREHASALVFATGHAAPGENDIDWADIARADATVTLYMAKSVADETARSLIENGLSPDTPVGAVENACRPVQRRFYGRLADLPHLAGRGDVGGPVVIFIGRAVAEGDWGGAEAFADAGILAA</sequence>
<feature type="domain" description="Tetrapyrrole methylase" evidence="15">
    <location>
        <begin position="223"/>
        <end position="432"/>
    </location>
</feature>
<dbReference type="InterPro" id="IPR000878">
    <property type="entry name" value="4pyrrol_Mease"/>
</dbReference>
<dbReference type="InterPro" id="IPR014777">
    <property type="entry name" value="4pyrrole_Mease_sub1"/>
</dbReference>
<dbReference type="InterPro" id="IPR028281">
    <property type="entry name" value="Sirohaem_synthase_central"/>
</dbReference>
<comment type="caution">
    <text evidence="18">The sequence shown here is derived from an EMBL/GenBank/DDBJ whole genome shotgun (WGS) entry which is preliminary data.</text>
</comment>
<dbReference type="GO" id="GO:0051287">
    <property type="term" value="F:NAD binding"/>
    <property type="evidence" value="ECO:0007669"/>
    <property type="project" value="InterPro"/>
</dbReference>
<dbReference type="InterPro" id="IPR035996">
    <property type="entry name" value="4pyrrol_Methylase_sf"/>
</dbReference>
<keyword evidence="10" id="KW-0627">Porphyrin biosynthesis</keyword>
<evidence type="ECO:0000256" key="5">
    <source>
        <dbReference type="ARBA" id="ARBA00022679"/>
    </source>
</evidence>
<dbReference type="Gene3D" id="3.40.1010.10">
    <property type="entry name" value="Cobalt-precorrin-4 Transmethylase, Domain 1"/>
    <property type="match status" value="1"/>
</dbReference>
<comment type="pathway">
    <text evidence="12">Porphyrin-containing compound metabolism; siroheme biosynthesis; precorrin-2 from uroporphyrinogen III: step 1/1.</text>
</comment>
<proteinExistence type="inferred from homology"/>
<dbReference type="GO" id="GO:0043115">
    <property type="term" value="F:precorrin-2 dehydrogenase activity"/>
    <property type="evidence" value="ECO:0007669"/>
    <property type="project" value="UniProtKB-EC"/>
</dbReference>
<dbReference type="Pfam" id="PF14824">
    <property type="entry name" value="Sirohm_synth_M"/>
    <property type="match status" value="1"/>
</dbReference>
<evidence type="ECO:0000256" key="9">
    <source>
        <dbReference type="ARBA" id="ARBA00023239"/>
    </source>
</evidence>
<dbReference type="InterPro" id="IPR012409">
    <property type="entry name" value="Sirohaem_synth"/>
</dbReference>